<dbReference type="Pfam" id="PF13855">
    <property type="entry name" value="LRR_8"/>
    <property type="match status" value="1"/>
</dbReference>
<dbReference type="PANTHER" id="PTHR48051">
    <property type="match status" value="1"/>
</dbReference>
<protein>
    <recommendedName>
        <fullName evidence="4">Leucine-rich repeat domain-containing protein</fullName>
    </recommendedName>
</protein>
<dbReference type="PANTHER" id="PTHR48051:SF54">
    <property type="entry name" value="LEUCINE-RICH REPEAT-CONTAINING PROTEIN"/>
    <property type="match status" value="1"/>
</dbReference>
<evidence type="ECO:0000313" key="3">
    <source>
        <dbReference type="EMBL" id="KKM88488.1"/>
    </source>
</evidence>
<dbReference type="Pfam" id="PF12799">
    <property type="entry name" value="LRR_4"/>
    <property type="match status" value="1"/>
</dbReference>
<dbReference type="InterPro" id="IPR050216">
    <property type="entry name" value="LRR_domain-containing"/>
</dbReference>
<dbReference type="EMBL" id="LAZR01006953">
    <property type="protein sequence ID" value="KKM88488.1"/>
    <property type="molecule type" value="Genomic_DNA"/>
</dbReference>
<evidence type="ECO:0000256" key="1">
    <source>
        <dbReference type="ARBA" id="ARBA00022614"/>
    </source>
</evidence>
<dbReference type="InterPro" id="IPR001611">
    <property type="entry name" value="Leu-rich_rpt"/>
</dbReference>
<comment type="caution">
    <text evidence="3">The sequence shown here is derived from an EMBL/GenBank/DDBJ whole genome shotgun (WGS) entry which is preliminary data.</text>
</comment>
<keyword evidence="2" id="KW-0677">Repeat</keyword>
<dbReference type="SMART" id="SM00369">
    <property type="entry name" value="LRR_TYP"/>
    <property type="match status" value="4"/>
</dbReference>
<organism evidence="3">
    <name type="scientific">marine sediment metagenome</name>
    <dbReference type="NCBI Taxonomy" id="412755"/>
    <lineage>
        <taxon>unclassified sequences</taxon>
        <taxon>metagenomes</taxon>
        <taxon>ecological metagenomes</taxon>
    </lineage>
</organism>
<proteinExistence type="predicted"/>
<dbReference type="GO" id="GO:0005737">
    <property type="term" value="C:cytoplasm"/>
    <property type="evidence" value="ECO:0007669"/>
    <property type="project" value="TreeGrafter"/>
</dbReference>
<gene>
    <name evidence="3" type="ORF">LCGC14_1258230</name>
</gene>
<dbReference type="AlphaFoldDB" id="A0A0F9L3X5"/>
<evidence type="ECO:0000256" key="2">
    <source>
        <dbReference type="ARBA" id="ARBA00022737"/>
    </source>
</evidence>
<sequence length="281" mass="32915">MAKITAEIMEGDEESDLESFIVKACGIDLRAFHKDRRILTRKIFETNFDKIMEVIEKRSSRRATYLVLGYFILFTGCFLPEDLKFKIIDASRWEHEKGSWDERFVRERKFYLKDFREKIRAHKPGVKLHLVYLKNVHDEDFSDGVIGLDQFWDCVESGRSKSIKHINLDSSNLAKIPTPIFDFTSLETLSLENNNIQTIPRLIRNLTLLKKLFLDGNQISTFPLEIVELESLEVLSLDNNQFKVIPPFVAKFRSLRELYLKNNFITETPTLLHDNKNLIIL</sequence>
<dbReference type="InterPro" id="IPR025875">
    <property type="entry name" value="Leu-rich_rpt_4"/>
</dbReference>
<name>A0A0F9L3X5_9ZZZZ</name>
<reference evidence="3" key="1">
    <citation type="journal article" date="2015" name="Nature">
        <title>Complex archaea that bridge the gap between prokaryotes and eukaryotes.</title>
        <authorList>
            <person name="Spang A."/>
            <person name="Saw J.H."/>
            <person name="Jorgensen S.L."/>
            <person name="Zaremba-Niedzwiedzka K."/>
            <person name="Martijn J."/>
            <person name="Lind A.E."/>
            <person name="van Eijk R."/>
            <person name="Schleper C."/>
            <person name="Guy L."/>
            <person name="Ettema T.J."/>
        </authorList>
    </citation>
    <scope>NUCLEOTIDE SEQUENCE</scope>
</reference>
<dbReference type="PROSITE" id="PS51450">
    <property type="entry name" value="LRR"/>
    <property type="match status" value="2"/>
</dbReference>
<keyword evidence="1" id="KW-0433">Leucine-rich repeat</keyword>
<dbReference type="InterPro" id="IPR003591">
    <property type="entry name" value="Leu-rich_rpt_typical-subtyp"/>
</dbReference>
<dbReference type="SUPFAM" id="SSF52058">
    <property type="entry name" value="L domain-like"/>
    <property type="match status" value="1"/>
</dbReference>
<dbReference type="InterPro" id="IPR032675">
    <property type="entry name" value="LRR_dom_sf"/>
</dbReference>
<accession>A0A0F9L3X5</accession>
<dbReference type="Gene3D" id="3.80.10.10">
    <property type="entry name" value="Ribonuclease Inhibitor"/>
    <property type="match status" value="1"/>
</dbReference>
<evidence type="ECO:0008006" key="4">
    <source>
        <dbReference type="Google" id="ProtNLM"/>
    </source>
</evidence>